<organism evidence="2 3">
    <name type="scientific">Ganoderma sinense ZZ0214-1</name>
    <dbReference type="NCBI Taxonomy" id="1077348"/>
    <lineage>
        <taxon>Eukaryota</taxon>
        <taxon>Fungi</taxon>
        <taxon>Dikarya</taxon>
        <taxon>Basidiomycota</taxon>
        <taxon>Agaricomycotina</taxon>
        <taxon>Agaricomycetes</taxon>
        <taxon>Polyporales</taxon>
        <taxon>Polyporaceae</taxon>
        <taxon>Ganoderma</taxon>
    </lineage>
</organism>
<proteinExistence type="predicted"/>
<name>A0A2G8RZT4_9APHY</name>
<comment type="caution">
    <text evidence="2">The sequence shown here is derived from an EMBL/GenBank/DDBJ whole genome shotgun (WGS) entry which is preliminary data.</text>
</comment>
<dbReference type="AlphaFoldDB" id="A0A2G8RZT4"/>
<reference evidence="2 3" key="1">
    <citation type="journal article" date="2015" name="Sci. Rep.">
        <title>Chromosome-level genome map provides insights into diverse defense mechanisms in the medicinal fungus Ganoderma sinense.</title>
        <authorList>
            <person name="Zhu Y."/>
            <person name="Xu J."/>
            <person name="Sun C."/>
            <person name="Zhou S."/>
            <person name="Xu H."/>
            <person name="Nelson D.R."/>
            <person name="Qian J."/>
            <person name="Song J."/>
            <person name="Luo H."/>
            <person name="Xiang L."/>
            <person name="Li Y."/>
            <person name="Xu Z."/>
            <person name="Ji A."/>
            <person name="Wang L."/>
            <person name="Lu S."/>
            <person name="Hayward A."/>
            <person name="Sun W."/>
            <person name="Li X."/>
            <person name="Schwartz D.C."/>
            <person name="Wang Y."/>
            <person name="Chen S."/>
        </authorList>
    </citation>
    <scope>NUCLEOTIDE SEQUENCE [LARGE SCALE GENOMIC DNA]</scope>
    <source>
        <strain evidence="2 3">ZZ0214-1</strain>
    </source>
</reference>
<dbReference type="EMBL" id="AYKW01000034">
    <property type="protein sequence ID" value="PIL27030.1"/>
    <property type="molecule type" value="Genomic_DNA"/>
</dbReference>
<gene>
    <name evidence="2" type="ORF">GSI_10169</name>
</gene>
<sequence>MGPPNRPTGGSGSPRPVMSSKWWSQKPTRPGYLHEDRLKRRAVVPDEGMPPRPFTDPPDQSDGTSLPSTIGDSDVVRTRDQATRDSHWQIIAQLPVVQILYRILRNIW</sequence>
<dbReference type="Proteomes" id="UP000230002">
    <property type="component" value="Unassembled WGS sequence"/>
</dbReference>
<accession>A0A2G8RZT4</accession>
<feature type="compositionally biased region" description="Polar residues" evidence="1">
    <location>
        <begin position="61"/>
        <end position="71"/>
    </location>
</feature>
<keyword evidence="3" id="KW-1185">Reference proteome</keyword>
<evidence type="ECO:0000313" key="3">
    <source>
        <dbReference type="Proteomes" id="UP000230002"/>
    </source>
</evidence>
<feature type="region of interest" description="Disordered" evidence="1">
    <location>
        <begin position="1"/>
        <end position="82"/>
    </location>
</feature>
<evidence type="ECO:0000313" key="2">
    <source>
        <dbReference type="EMBL" id="PIL27030.1"/>
    </source>
</evidence>
<protein>
    <submittedName>
        <fullName evidence="2">Uncharacterized protein</fullName>
    </submittedName>
</protein>
<evidence type="ECO:0000256" key="1">
    <source>
        <dbReference type="SAM" id="MobiDB-lite"/>
    </source>
</evidence>